<feature type="region of interest" description="Disordered" evidence="6">
    <location>
        <begin position="799"/>
        <end position="820"/>
    </location>
</feature>
<name>A0AAN7W4Y0_9SACH</name>
<evidence type="ECO:0000256" key="1">
    <source>
        <dbReference type="ARBA" id="ARBA00007944"/>
    </source>
</evidence>
<feature type="region of interest" description="Disordered" evidence="6">
    <location>
        <begin position="881"/>
        <end position="913"/>
    </location>
</feature>
<dbReference type="GO" id="GO:0006886">
    <property type="term" value="P:intracellular protein transport"/>
    <property type="evidence" value="ECO:0007669"/>
    <property type="project" value="InterPro"/>
</dbReference>
<dbReference type="EMBL" id="JAWIZZ010000036">
    <property type="protein sequence ID" value="KAK5781326.1"/>
    <property type="molecule type" value="Genomic_DNA"/>
</dbReference>
<keyword evidence="3 5" id="KW-0268">Exocytosis</keyword>
<evidence type="ECO:0000256" key="6">
    <source>
        <dbReference type="SAM" id="MobiDB-lite"/>
    </source>
</evidence>
<protein>
    <recommendedName>
        <fullName evidence="5">Exocyst complex component SEC15</fullName>
    </recommendedName>
</protein>
<gene>
    <name evidence="9" type="ORF">RI543_001167</name>
</gene>
<dbReference type="Pfam" id="PF04091">
    <property type="entry name" value="Sec15_C"/>
    <property type="match status" value="1"/>
</dbReference>
<evidence type="ECO:0000256" key="4">
    <source>
        <dbReference type="ARBA" id="ARBA00023054"/>
    </source>
</evidence>
<keyword evidence="4" id="KW-0175">Coiled coil</keyword>
<reference evidence="10" key="1">
    <citation type="submission" date="2023-07" db="EMBL/GenBank/DDBJ databases">
        <title>A draft genome of Kazachstania heterogenica Y-27499.</title>
        <authorList>
            <person name="Donic C."/>
            <person name="Kralova J.S."/>
            <person name="Fidel L."/>
            <person name="Ben-Dor S."/>
            <person name="Jung S."/>
        </authorList>
    </citation>
    <scope>NUCLEOTIDE SEQUENCE [LARGE SCALE GENOMIC DNA]</scope>
    <source>
        <strain evidence="10">Y27499</strain>
    </source>
</reference>
<dbReference type="Pfam" id="PF20651">
    <property type="entry name" value="EXOC6_Sec15_N"/>
    <property type="match status" value="1"/>
</dbReference>
<dbReference type="Proteomes" id="UP001306508">
    <property type="component" value="Unassembled WGS sequence"/>
</dbReference>
<dbReference type="InterPro" id="IPR046361">
    <property type="entry name" value="EXOC6/Sec15_C"/>
</dbReference>
<evidence type="ECO:0000256" key="5">
    <source>
        <dbReference type="PIRNR" id="PIRNR025007"/>
    </source>
</evidence>
<dbReference type="GO" id="GO:0000145">
    <property type="term" value="C:exocyst"/>
    <property type="evidence" value="ECO:0007669"/>
    <property type="project" value="UniProtKB-UniRule"/>
</dbReference>
<dbReference type="GO" id="GO:0090522">
    <property type="term" value="P:vesicle tethering involved in exocytosis"/>
    <property type="evidence" value="ECO:0007669"/>
    <property type="project" value="UniProtKB-UniRule"/>
</dbReference>
<proteinExistence type="inferred from homology"/>
<comment type="similarity">
    <text evidence="1 5">Belongs to the SEC15 family.</text>
</comment>
<evidence type="ECO:0000256" key="3">
    <source>
        <dbReference type="ARBA" id="ARBA00022483"/>
    </source>
</evidence>
<feature type="domain" description="Exocyst complex subunit EXOC6/Sec15 C-terminal" evidence="7">
    <location>
        <begin position="477"/>
        <end position="880"/>
    </location>
</feature>
<dbReference type="PANTHER" id="PTHR12702">
    <property type="entry name" value="SEC15"/>
    <property type="match status" value="1"/>
</dbReference>
<feature type="domain" description="Exocyst complex component EXOC6/Sec15 N-terminal" evidence="8">
    <location>
        <begin position="86"/>
        <end position="262"/>
    </location>
</feature>
<feature type="compositionally biased region" description="Low complexity" evidence="6">
    <location>
        <begin position="799"/>
        <end position="817"/>
    </location>
</feature>
<feature type="compositionally biased region" description="Low complexity" evidence="6">
    <location>
        <begin position="888"/>
        <end position="901"/>
    </location>
</feature>
<dbReference type="InterPro" id="IPR042045">
    <property type="entry name" value="EXOC6/Sec15_C_dom1"/>
</dbReference>
<evidence type="ECO:0000313" key="10">
    <source>
        <dbReference type="Proteomes" id="UP001306508"/>
    </source>
</evidence>
<dbReference type="InterPro" id="IPR007225">
    <property type="entry name" value="EXOC6/Sec15"/>
</dbReference>
<dbReference type="GO" id="GO:0006893">
    <property type="term" value="P:Golgi to plasma membrane transport"/>
    <property type="evidence" value="ECO:0007669"/>
    <property type="project" value="TreeGrafter"/>
</dbReference>
<evidence type="ECO:0000259" key="7">
    <source>
        <dbReference type="Pfam" id="PF04091"/>
    </source>
</evidence>
<comment type="caution">
    <text evidence="9">The sequence shown here is derived from an EMBL/GenBank/DDBJ whole genome shotgun (WGS) entry which is preliminary data.</text>
</comment>
<dbReference type="InterPro" id="IPR042044">
    <property type="entry name" value="EXOC6PINT-1/Sec15/Tip20_C_dom2"/>
</dbReference>
<dbReference type="AlphaFoldDB" id="A0AAN7W4Y0"/>
<evidence type="ECO:0000259" key="8">
    <source>
        <dbReference type="Pfam" id="PF20651"/>
    </source>
</evidence>
<dbReference type="Gene3D" id="1.10.357.30">
    <property type="entry name" value="Exocyst complex subunit Sec15 C-terminal domain, N-terminal subdomain"/>
    <property type="match status" value="1"/>
</dbReference>
<evidence type="ECO:0000313" key="9">
    <source>
        <dbReference type="EMBL" id="KAK5781326.1"/>
    </source>
</evidence>
<keyword evidence="10" id="KW-1185">Reference proteome</keyword>
<organism evidence="9 10">
    <name type="scientific">Arxiozyma heterogenica</name>
    <dbReference type="NCBI Taxonomy" id="278026"/>
    <lineage>
        <taxon>Eukaryota</taxon>
        <taxon>Fungi</taxon>
        <taxon>Dikarya</taxon>
        <taxon>Ascomycota</taxon>
        <taxon>Saccharomycotina</taxon>
        <taxon>Saccharomycetes</taxon>
        <taxon>Saccharomycetales</taxon>
        <taxon>Saccharomycetaceae</taxon>
        <taxon>Arxiozyma</taxon>
    </lineage>
</organism>
<evidence type="ECO:0000256" key="2">
    <source>
        <dbReference type="ARBA" id="ARBA00022448"/>
    </source>
</evidence>
<dbReference type="PIRSF" id="PIRSF025007">
    <property type="entry name" value="Sec15"/>
    <property type="match status" value="1"/>
</dbReference>
<dbReference type="InterPro" id="IPR048359">
    <property type="entry name" value="EXOC6_Sec15_N"/>
</dbReference>
<dbReference type="Gene3D" id="1.20.58.670">
    <property type="entry name" value="Dsl1p vesicle tethering complex, Tip20p subunit, domain D"/>
    <property type="match status" value="1"/>
</dbReference>
<dbReference type="GO" id="GO:0016020">
    <property type="term" value="C:membrane"/>
    <property type="evidence" value="ECO:0007669"/>
    <property type="project" value="TreeGrafter"/>
</dbReference>
<dbReference type="PANTHER" id="PTHR12702:SF0">
    <property type="entry name" value="EXOCYST COMPLEX COMPONENT 6"/>
    <property type="match status" value="1"/>
</dbReference>
<keyword evidence="2 5" id="KW-0813">Transport</keyword>
<comment type="function">
    <text evidence="5">Component of the exocyst complex involved in the docking of exocytic vesicles with fusion sites on the plasma membrane.</text>
</comment>
<accession>A0AAN7W4Y0</accession>
<sequence>MEQEYSSLSEEFQKILLTSSSVTGPNALNKAEDIDINGDISDKLITSQHADLYEEVTELDTPDFDKWVPFLRGYIEKGQLNAVIDELEASIDDNFNHVEYELLHDSQLNDNLESFITSISGIQSTIQNDLLDEVKSLRNQLNQSTNDLISKKQSYLNNKKTTLKIAEARIIMNKVVRLLELSSNCQTLIQERSFFKALQSLDILERMYLQEFKNTNFDFLKEFYNSLPVLKSIIEDECLNLIKNSFNSNLGKNLIEVGKSIFSVYKEQLYPAWIERKTSMKLYSNFCFNSPAEISTRDQSVLEGITSDHFFSLDEFHDTILIFERLNELPYLVSEFEKEYEFRKSKIVYPLSWKKTVSNNHKGTTTTINPNSIPGEITGDAFTEQMSIPFFFEYFAKIIGFLLYDIHLNNSTDFLLVDRNQNTTNEFWKNLMNRLYQYLKYFLNIMLNKEEELIDFKDLLAVFICILENYKLNIDLLYDILVSILEKYCELKIASFEKEFTDLLNEDDFMPLKVNNRSLYEKVIKVCWLTKDKQLHDTVMKNNQDNEGFSVILPFSPLYPMTITIIKKIYNDFTKFTNEFYRLNLSQINNIIINNMEAITDIVNNMIREKLDSTSREEISQILINLDYFIIGAKEMSNYMSRENVLKNPDIEIRLSAMKNFTESRKMAETKLIELIDSKISDILETVNFEWDSKNIRQEPDITIIDLGQFLEMMFASTLINLPYNVQTLLIFREFDSLTRKVLEILLTETPNHITQESVHNFGIDIEYLQSIIPRIFSFSKDDNAENIDSLTVDNYHNTNSRTSTPVTPSTPTFSGPAIQNNPTTLYENNIKSLEETFTELNQCIELMKLRDPQMYSDPEMRMKKFSRIKSEEAKILLEKVRNRTLSNEETSSNSDPSNDTSTDEKESTIELNTKRLANFFNRR</sequence>